<evidence type="ECO:0000256" key="4">
    <source>
        <dbReference type="ARBA" id="ARBA00022840"/>
    </source>
</evidence>
<dbReference type="EMBL" id="ABCS01000032">
    <property type="protein sequence ID" value="EDM78275.1"/>
    <property type="molecule type" value="Genomic_DNA"/>
</dbReference>
<keyword evidence="11" id="KW-1185">Reference proteome</keyword>
<evidence type="ECO:0000256" key="1">
    <source>
        <dbReference type="ARBA" id="ARBA00004496"/>
    </source>
</evidence>
<evidence type="ECO:0000256" key="7">
    <source>
        <dbReference type="SAM" id="Coils"/>
    </source>
</evidence>
<evidence type="ECO:0000256" key="6">
    <source>
        <dbReference type="ARBA" id="ARBA00023125"/>
    </source>
</evidence>
<keyword evidence="3" id="KW-0547">Nucleotide-binding</keyword>
<sequence>PAEPGEPSVREAVVDSDAAPANLLESPRAEAVQASMFEALVTDGRGPARPSPTPTEDSAAAPDPEPTAAAPNPPSPPAFGLEGREGVVGRLAELVEVGGELRGLVDALFGESVVVDRLSRALELWHRLRAELPAGQLVPHTFVTLDGDRIEPTGVVVGGASDAIDSALLQQKREIGELQAIVEELEANLERASNKRQGLAERLDEVERGREASEGEVLEAEKARVGAQQEVSSIEEARARLSRQLHQLRENRATLETTLMQRQDERVDLEGELAELRELIPELEETAGELEERVEALDEQRSTVSETLTELKVQLASWQEQRNALAAASERLRKQIHSERERAKRLGLAAEEAVQRIEELREAIESMVEEHAALLDEHKVASDAKLDAVEAHEAAVLRVDELQLAIRNLRTALEDERERFQEVELGLRELVLERQHLEADVSDRFDAELRTLLVDFHDRGLVTPEQRDRVKELKRILSRMGEVNLTAIAEYEEVSGRYEYLTGQRKDLEDAIEQLQEAIDRINETTRERFAETFEKVNEKFQTLFPRLFNGGQAKLVLTDPSDMLTTGVDILAQPPGKKVASLELLSGGEKALTAVSLIFGIFLIKSSPFCLLDEVDAPLDEANVGRFSDMVSELSADTQFIIITHNKRTMEIADRLYGVTMQQRGVSKLVSVNMRRAVAESMVS</sequence>
<evidence type="ECO:0000313" key="10">
    <source>
        <dbReference type="EMBL" id="EDM78275.1"/>
    </source>
</evidence>
<dbReference type="GO" id="GO:0051276">
    <property type="term" value="P:chromosome organization"/>
    <property type="evidence" value="ECO:0007669"/>
    <property type="project" value="InterPro"/>
</dbReference>
<evidence type="ECO:0000313" key="11">
    <source>
        <dbReference type="Proteomes" id="UP000005801"/>
    </source>
</evidence>
<evidence type="ECO:0000256" key="5">
    <source>
        <dbReference type="ARBA" id="ARBA00023054"/>
    </source>
</evidence>
<dbReference type="Pfam" id="PF02463">
    <property type="entry name" value="SMC_N"/>
    <property type="match status" value="1"/>
</dbReference>
<dbReference type="GO" id="GO:0005694">
    <property type="term" value="C:chromosome"/>
    <property type="evidence" value="ECO:0007669"/>
    <property type="project" value="InterPro"/>
</dbReference>
<dbReference type="PANTHER" id="PTHR43977">
    <property type="entry name" value="STRUCTURAL MAINTENANCE OF CHROMOSOMES PROTEIN 3"/>
    <property type="match status" value="1"/>
</dbReference>
<dbReference type="CDD" id="cd03278">
    <property type="entry name" value="ABC_SMC_barmotin"/>
    <property type="match status" value="1"/>
</dbReference>
<dbReference type="Gene3D" id="3.30.70.1620">
    <property type="match status" value="1"/>
</dbReference>
<feature type="coiled-coil region" evidence="7">
    <location>
        <begin position="168"/>
        <end position="433"/>
    </location>
</feature>
<gene>
    <name evidence="10" type="ORF">PPSIR1_08851</name>
</gene>
<dbReference type="SUPFAM" id="SSF75553">
    <property type="entry name" value="Smc hinge domain"/>
    <property type="match status" value="1"/>
</dbReference>
<feature type="coiled-coil region" evidence="7">
    <location>
        <begin position="498"/>
        <end position="528"/>
    </location>
</feature>
<protein>
    <submittedName>
        <fullName evidence="10">Chromosome segregation protein SMC</fullName>
    </submittedName>
</protein>
<dbReference type="Gene3D" id="1.10.287.1490">
    <property type="match status" value="1"/>
</dbReference>
<dbReference type="FunFam" id="3.40.50.300:FF:000901">
    <property type="entry name" value="Chromosome partition protein Smc"/>
    <property type="match status" value="1"/>
</dbReference>
<reference evidence="10 11" key="1">
    <citation type="submission" date="2007-06" db="EMBL/GenBank/DDBJ databases">
        <authorList>
            <person name="Shimkets L."/>
            <person name="Ferriera S."/>
            <person name="Johnson J."/>
            <person name="Kravitz S."/>
            <person name="Beeson K."/>
            <person name="Sutton G."/>
            <person name="Rogers Y.-H."/>
            <person name="Friedman R."/>
            <person name="Frazier M."/>
            <person name="Venter J.C."/>
        </authorList>
    </citation>
    <scope>NUCLEOTIDE SEQUENCE [LARGE SCALE GENOMIC DNA]</scope>
    <source>
        <strain evidence="10 11">SIR-1</strain>
    </source>
</reference>
<evidence type="ECO:0000256" key="2">
    <source>
        <dbReference type="ARBA" id="ARBA00022490"/>
    </source>
</evidence>
<evidence type="ECO:0000259" key="9">
    <source>
        <dbReference type="Pfam" id="PF02463"/>
    </source>
</evidence>
<dbReference type="GO" id="GO:0005524">
    <property type="term" value="F:ATP binding"/>
    <property type="evidence" value="ECO:0007669"/>
    <property type="project" value="UniProtKB-KW"/>
</dbReference>
<evidence type="ECO:0000256" key="8">
    <source>
        <dbReference type="SAM" id="MobiDB-lite"/>
    </source>
</evidence>
<dbReference type="InterPro" id="IPR036277">
    <property type="entry name" value="SMC_hinge_sf"/>
</dbReference>
<accession>A6G6Z9</accession>
<dbReference type="GO" id="GO:0005737">
    <property type="term" value="C:cytoplasm"/>
    <property type="evidence" value="ECO:0007669"/>
    <property type="project" value="UniProtKB-SubCell"/>
</dbReference>
<dbReference type="InterPro" id="IPR003395">
    <property type="entry name" value="RecF/RecN/SMC_N"/>
</dbReference>
<dbReference type="STRING" id="391625.PPSIR1_08851"/>
<dbReference type="eggNOG" id="COG1196">
    <property type="taxonomic scope" value="Bacteria"/>
</dbReference>
<keyword evidence="2" id="KW-0963">Cytoplasm</keyword>
<feature type="domain" description="RecF/RecN/SMC N-terminal" evidence="9">
    <location>
        <begin position="247"/>
        <end position="668"/>
    </location>
</feature>
<dbReference type="SUPFAM" id="SSF52540">
    <property type="entry name" value="P-loop containing nucleoside triphosphate hydrolases"/>
    <property type="match status" value="1"/>
</dbReference>
<comment type="subcellular location">
    <subcellularLocation>
        <location evidence="1">Cytoplasm</location>
    </subcellularLocation>
</comment>
<keyword evidence="5 7" id="KW-0175">Coiled coil</keyword>
<name>A6G6Z9_9BACT</name>
<keyword evidence="4" id="KW-0067">ATP-binding</keyword>
<feature type="region of interest" description="Disordered" evidence="8">
    <location>
        <begin position="1"/>
        <end position="79"/>
    </location>
</feature>
<dbReference type="AlphaFoldDB" id="A6G6Z9"/>
<feature type="compositionally biased region" description="Low complexity" evidence="8">
    <location>
        <begin position="54"/>
        <end position="70"/>
    </location>
</feature>
<feature type="non-terminal residue" evidence="10">
    <location>
        <position position="1"/>
    </location>
</feature>
<keyword evidence="6" id="KW-0238">DNA-binding</keyword>
<dbReference type="Gene3D" id="3.40.50.300">
    <property type="entry name" value="P-loop containing nucleotide triphosphate hydrolases"/>
    <property type="match status" value="1"/>
</dbReference>
<organism evidence="10 11">
    <name type="scientific">Plesiocystis pacifica SIR-1</name>
    <dbReference type="NCBI Taxonomy" id="391625"/>
    <lineage>
        <taxon>Bacteria</taxon>
        <taxon>Pseudomonadati</taxon>
        <taxon>Myxococcota</taxon>
        <taxon>Polyangia</taxon>
        <taxon>Nannocystales</taxon>
        <taxon>Nannocystaceae</taxon>
        <taxon>Plesiocystis</taxon>
    </lineage>
</organism>
<proteinExistence type="predicted"/>
<dbReference type="Proteomes" id="UP000005801">
    <property type="component" value="Unassembled WGS sequence"/>
</dbReference>
<evidence type="ECO:0000256" key="3">
    <source>
        <dbReference type="ARBA" id="ARBA00022741"/>
    </source>
</evidence>
<comment type="caution">
    <text evidence="10">The sequence shown here is derived from an EMBL/GenBank/DDBJ whole genome shotgun (WGS) entry which is preliminary data.</text>
</comment>
<dbReference type="InterPro" id="IPR027417">
    <property type="entry name" value="P-loop_NTPase"/>
</dbReference>
<dbReference type="GO" id="GO:0003677">
    <property type="term" value="F:DNA binding"/>
    <property type="evidence" value="ECO:0007669"/>
    <property type="project" value="UniProtKB-KW"/>
</dbReference>